<evidence type="ECO:0000313" key="6">
    <source>
        <dbReference type="Proteomes" id="UP001060164"/>
    </source>
</evidence>
<name>A0ABY5VCT0_9FIRM</name>
<evidence type="ECO:0000313" key="5">
    <source>
        <dbReference type="EMBL" id="UWP58349.1"/>
    </source>
</evidence>
<sequence length="234" mass="26581">MTQFRMRNLEESIVYEDCDMIVINKPAGMAVQSARFGQMDLESAVKNYLSEKNSAGLQGIPYLGIVHRLDQPVEGLVIFGKTKRAARDLSRQITDGTLEKYYLAVAETDHVPGEGMLEDYLVKDGRENRSRVVERSEKNAKRGILHYRLIEQRGLRALVEIRLLTGRHHQIRVQMAHAGMPLAGDPKYNAGAENETLALCAYKLRFTHPATGKKMSFQIPEEDLERYYKEAKAE</sequence>
<reference evidence="5" key="1">
    <citation type="journal article" date="2022" name="Cell">
        <title>Design, construction, and in vivo augmentation of a complex gut microbiome.</title>
        <authorList>
            <person name="Cheng A.G."/>
            <person name="Ho P.Y."/>
            <person name="Aranda-Diaz A."/>
            <person name="Jain S."/>
            <person name="Yu F.B."/>
            <person name="Meng X."/>
            <person name="Wang M."/>
            <person name="Iakiviak M."/>
            <person name="Nagashima K."/>
            <person name="Zhao A."/>
            <person name="Murugkar P."/>
            <person name="Patil A."/>
            <person name="Atabakhsh K."/>
            <person name="Weakley A."/>
            <person name="Yan J."/>
            <person name="Brumbaugh A.R."/>
            <person name="Higginbottom S."/>
            <person name="Dimas A."/>
            <person name="Shiver A.L."/>
            <person name="Deutschbauer A."/>
            <person name="Neff N."/>
            <person name="Sonnenburg J.L."/>
            <person name="Huang K.C."/>
            <person name="Fischbach M.A."/>
        </authorList>
    </citation>
    <scope>NUCLEOTIDE SEQUENCE</scope>
    <source>
        <strain evidence="5">DSM 19829</strain>
    </source>
</reference>
<gene>
    <name evidence="5" type="ORF">NQ502_13275</name>
</gene>
<keyword evidence="6" id="KW-1185">Reference proteome</keyword>
<dbReference type="InterPro" id="IPR050188">
    <property type="entry name" value="RluA_PseudoU_synthase"/>
</dbReference>
<dbReference type="InterPro" id="IPR006145">
    <property type="entry name" value="PsdUridine_synth_RsuA/RluA"/>
</dbReference>
<dbReference type="InterPro" id="IPR020103">
    <property type="entry name" value="PsdUridine_synth_cat_dom_sf"/>
</dbReference>
<protein>
    <recommendedName>
        <fullName evidence="2">RNA pseudouridylate synthase</fullName>
    </recommendedName>
    <alternativeName>
        <fullName evidence="3">RNA-uridine isomerase</fullName>
    </alternativeName>
</protein>
<dbReference type="CDD" id="cd02869">
    <property type="entry name" value="PseudoU_synth_RluA_like"/>
    <property type="match status" value="1"/>
</dbReference>
<dbReference type="Pfam" id="PF00849">
    <property type="entry name" value="PseudoU_synth_2"/>
    <property type="match status" value="1"/>
</dbReference>
<feature type="domain" description="Pseudouridine synthase RsuA/RluA-like" evidence="4">
    <location>
        <begin position="19"/>
        <end position="177"/>
    </location>
</feature>
<dbReference type="EMBL" id="CP102290">
    <property type="protein sequence ID" value="UWP58349.1"/>
    <property type="molecule type" value="Genomic_DNA"/>
</dbReference>
<accession>A0ABY5VCT0</accession>
<dbReference type="SUPFAM" id="SSF55120">
    <property type="entry name" value="Pseudouridine synthase"/>
    <property type="match status" value="1"/>
</dbReference>
<evidence type="ECO:0000259" key="4">
    <source>
        <dbReference type="Pfam" id="PF00849"/>
    </source>
</evidence>
<dbReference type="PANTHER" id="PTHR21600">
    <property type="entry name" value="MITOCHONDRIAL RNA PSEUDOURIDINE SYNTHASE"/>
    <property type="match status" value="1"/>
</dbReference>
<proteinExistence type="predicted"/>
<evidence type="ECO:0000256" key="1">
    <source>
        <dbReference type="ARBA" id="ARBA00000073"/>
    </source>
</evidence>
<evidence type="ECO:0000256" key="3">
    <source>
        <dbReference type="ARBA" id="ARBA00033164"/>
    </source>
</evidence>
<dbReference type="RefSeq" id="WP_242830252.1">
    <property type="nucleotide sequence ID" value="NZ_CABLBR010000008.1"/>
</dbReference>
<dbReference type="Proteomes" id="UP001060164">
    <property type="component" value="Chromosome"/>
</dbReference>
<dbReference type="Gene3D" id="3.30.2350.10">
    <property type="entry name" value="Pseudouridine synthase"/>
    <property type="match status" value="1"/>
</dbReference>
<comment type="catalytic activity">
    <reaction evidence="1">
        <text>a uridine in RNA = a pseudouridine in RNA</text>
        <dbReference type="Rhea" id="RHEA:48348"/>
        <dbReference type="Rhea" id="RHEA-COMP:12068"/>
        <dbReference type="Rhea" id="RHEA-COMP:12069"/>
        <dbReference type="ChEBI" id="CHEBI:65314"/>
        <dbReference type="ChEBI" id="CHEBI:65315"/>
    </reaction>
</comment>
<organism evidence="5 6">
    <name type="scientific">Ruminococcus gauvreauii</name>
    <dbReference type="NCBI Taxonomy" id="438033"/>
    <lineage>
        <taxon>Bacteria</taxon>
        <taxon>Bacillati</taxon>
        <taxon>Bacillota</taxon>
        <taxon>Clostridia</taxon>
        <taxon>Eubacteriales</taxon>
        <taxon>Oscillospiraceae</taxon>
        <taxon>Ruminococcus</taxon>
    </lineage>
</organism>
<evidence type="ECO:0000256" key="2">
    <source>
        <dbReference type="ARBA" id="ARBA00031870"/>
    </source>
</evidence>